<dbReference type="Gene3D" id="3.50.50.60">
    <property type="entry name" value="FAD/NAD(P)-binding domain"/>
    <property type="match status" value="1"/>
</dbReference>
<dbReference type="PANTHER" id="PTHR43004">
    <property type="entry name" value="TRK SYSTEM POTASSIUM UPTAKE PROTEIN"/>
    <property type="match status" value="1"/>
</dbReference>
<evidence type="ECO:0000313" key="5">
    <source>
        <dbReference type="EMBL" id="GGF75799.1"/>
    </source>
</evidence>
<organism evidence="5 6">
    <name type="scientific">Azorhizobium oxalatiphilum</name>
    <dbReference type="NCBI Taxonomy" id="980631"/>
    <lineage>
        <taxon>Bacteria</taxon>
        <taxon>Pseudomonadati</taxon>
        <taxon>Pseudomonadota</taxon>
        <taxon>Alphaproteobacteria</taxon>
        <taxon>Hyphomicrobiales</taxon>
        <taxon>Xanthobacteraceae</taxon>
        <taxon>Azorhizobium</taxon>
    </lineage>
</organism>
<dbReference type="Proteomes" id="UP000606044">
    <property type="component" value="Unassembled WGS sequence"/>
</dbReference>
<feature type="domain" description="FAD-binding" evidence="4">
    <location>
        <begin position="3"/>
        <end position="333"/>
    </location>
</feature>
<protein>
    <submittedName>
        <fullName evidence="5">Oxygenase</fullName>
    </submittedName>
</protein>
<evidence type="ECO:0000256" key="3">
    <source>
        <dbReference type="ARBA" id="ARBA00022827"/>
    </source>
</evidence>
<reference evidence="5" key="2">
    <citation type="submission" date="2020-09" db="EMBL/GenBank/DDBJ databases">
        <authorList>
            <person name="Sun Q."/>
            <person name="Sedlacek I."/>
        </authorList>
    </citation>
    <scope>NUCLEOTIDE SEQUENCE</scope>
    <source>
        <strain evidence="5">CCM 7897</strain>
    </source>
</reference>
<proteinExistence type="predicted"/>
<dbReference type="GO" id="GO:0016709">
    <property type="term" value="F:oxidoreductase activity, acting on paired donors, with incorporation or reduction of molecular oxygen, NAD(P)H as one donor, and incorporation of one atom of oxygen"/>
    <property type="evidence" value="ECO:0007669"/>
    <property type="project" value="UniProtKB-ARBA"/>
</dbReference>
<evidence type="ECO:0000259" key="4">
    <source>
        <dbReference type="Pfam" id="PF01494"/>
    </source>
</evidence>
<dbReference type="Gene3D" id="3.30.70.2450">
    <property type="match status" value="1"/>
</dbReference>
<dbReference type="AlphaFoldDB" id="A0A917CAP1"/>
<dbReference type="SUPFAM" id="SSF51905">
    <property type="entry name" value="FAD/NAD(P)-binding domain"/>
    <property type="match status" value="1"/>
</dbReference>
<reference evidence="5" key="1">
    <citation type="journal article" date="2014" name="Int. J. Syst. Evol. Microbiol.">
        <title>Complete genome sequence of Corynebacterium casei LMG S-19264T (=DSM 44701T), isolated from a smear-ripened cheese.</title>
        <authorList>
            <consortium name="US DOE Joint Genome Institute (JGI-PGF)"/>
            <person name="Walter F."/>
            <person name="Albersmeier A."/>
            <person name="Kalinowski J."/>
            <person name="Ruckert C."/>
        </authorList>
    </citation>
    <scope>NUCLEOTIDE SEQUENCE</scope>
    <source>
        <strain evidence="5">CCM 7897</strain>
    </source>
</reference>
<keyword evidence="3" id="KW-0274">FAD</keyword>
<accession>A0A917CAP1</accession>
<dbReference type="EMBL" id="BMCT01000006">
    <property type="protein sequence ID" value="GGF75799.1"/>
    <property type="molecule type" value="Genomic_DNA"/>
</dbReference>
<dbReference type="Pfam" id="PF01494">
    <property type="entry name" value="FAD_binding_3"/>
    <property type="match status" value="1"/>
</dbReference>
<evidence type="ECO:0000256" key="1">
    <source>
        <dbReference type="ARBA" id="ARBA00001974"/>
    </source>
</evidence>
<dbReference type="GO" id="GO:0071949">
    <property type="term" value="F:FAD binding"/>
    <property type="evidence" value="ECO:0007669"/>
    <property type="project" value="InterPro"/>
</dbReference>
<sequence length="536" mass="56375">MTDVAVLVVGAGPTGLLLAAELKRRNVDVLLIDAHDAPLAWDRATVVHPRSIELFDALGISEPLLAAGVPQRLARIHSHGALLGDIDLSLSGSRYPFNLGLSEEVTERILNDHLEALGGSVTRATRLVDLAEDADGVTATLESGGVQRQVRARWVVGCDGFRSTVRTLAGIGQEGEAIEEPWAVFDATIPDWPHTHEANFAFLDEPPVILTSLPDRRWRAYLRPSAQDSDLVADVLATLAPYLPGIRFADVTNPTRFRCHSKVAQAYRAGRLLLAGDAAHTCSPVQGHGMNSGLQDAWNLGWKLALVANGLCADSLLDSYEAERRPVAQKIVASGSEADSAMLMNEAGRLARNAAIRDAFSDPATRHQEAVAEAELDIDYGASPIVVPGGILLPTAGQALPAPLEIRPADGMRAVLRGLYHRPGHTVLLVGSTTVAVADLTTLQQALSAQMDGTLFEASFALTAHGPGAHGHAGIDPSTADRLGIGGITLFVVRPDGYLGLRTEDDHAAALLAYAARLGAGAPAAAAVELSAGTAA</sequence>
<dbReference type="PANTHER" id="PTHR43004:SF19">
    <property type="entry name" value="BINDING MONOOXYGENASE, PUTATIVE (JCVI)-RELATED"/>
    <property type="match status" value="1"/>
</dbReference>
<keyword evidence="6" id="KW-1185">Reference proteome</keyword>
<keyword evidence="2" id="KW-0285">Flavoprotein</keyword>
<dbReference type="InterPro" id="IPR036188">
    <property type="entry name" value="FAD/NAD-bd_sf"/>
</dbReference>
<comment type="caution">
    <text evidence="5">The sequence shown here is derived from an EMBL/GenBank/DDBJ whole genome shotgun (WGS) entry which is preliminary data.</text>
</comment>
<dbReference type="RefSeq" id="WP_188581811.1">
    <property type="nucleotide sequence ID" value="NZ_BMCT01000006.1"/>
</dbReference>
<dbReference type="InterPro" id="IPR050641">
    <property type="entry name" value="RIFMO-like"/>
</dbReference>
<gene>
    <name evidence="5" type="ORF">GCM10007301_39700</name>
</gene>
<evidence type="ECO:0000256" key="2">
    <source>
        <dbReference type="ARBA" id="ARBA00022630"/>
    </source>
</evidence>
<dbReference type="PRINTS" id="PR00420">
    <property type="entry name" value="RNGMNOXGNASE"/>
</dbReference>
<evidence type="ECO:0000313" key="6">
    <source>
        <dbReference type="Proteomes" id="UP000606044"/>
    </source>
</evidence>
<name>A0A917CAP1_9HYPH</name>
<comment type="cofactor">
    <cofactor evidence="1">
        <name>FAD</name>
        <dbReference type="ChEBI" id="CHEBI:57692"/>
    </cofactor>
</comment>
<dbReference type="InterPro" id="IPR002938">
    <property type="entry name" value="FAD-bd"/>
</dbReference>